<dbReference type="InterPro" id="IPR000160">
    <property type="entry name" value="GGDEF_dom"/>
</dbReference>
<evidence type="ECO:0000256" key="3">
    <source>
        <dbReference type="SAM" id="Phobius"/>
    </source>
</evidence>
<dbReference type="Gene3D" id="3.30.70.270">
    <property type="match status" value="1"/>
</dbReference>
<feature type="domain" description="GGDEF" evidence="4">
    <location>
        <begin position="209"/>
        <end position="337"/>
    </location>
</feature>
<dbReference type="SMART" id="SM00267">
    <property type="entry name" value="GGDEF"/>
    <property type="match status" value="1"/>
</dbReference>
<evidence type="ECO:0000259" key="4">
    <source>
        <dbReference type="PROSITE" id="PS50887"/>
    </source>
</evidence>
<dbReference type="PANTHER" id="PTHR45138:SF9">
    <property type="entry name" value="DIGUANYLATE CYCLASE DGCM-RELATED"/>
    <property type="match status" value="1"/>
</dbReference>
<accession>A0ABV4M0N9</accession>
<keyword evidence="6" id="KW-1185">Reference proteome</keyword>
<dbReference type="Proteomes" id="UP001569200">
    <property type="component" value="Unassembled WGS sequence"/>
</dbReference>
<feature type="transmembrane region" description="Helical" evidence="3">
    <location>
        <begin position="75"/>
        <end position="93"/>
    </location>
</feature>
<keyword evidence="3" id="KW-1133">Transmembrane helix</keyword>
<dbReference type="PANTHER" id="PTHR45138">
    <property type="entry name" value="REGULATORY COMPONENTS OF SENSORY TRANSDUCTION SYSTEM"/>
    <property type="match status" value="1"/>
</dbReference>
<dbReference type="CDD" id="cd01949">
    <property type="entry name" value="GGDEF"/>
    <property type="match status" value="1"/>
</dbReference>
<dbReference type="SUPFAM" id="SSF55073">
    <property type="entry name" value="Nucleotide cyclase"/>
    <property type="match status" value="1"/>
</dbReference>
<dbReference type="EMBL" id="JBGOOW010000086">
    <property type="protein sequence ID" value="MEZ8184060.1"/>
    <property type="molecule type" value="Genomic_DNA"/>
</dbReference>
<gene>
    <name evidence="5" type="ORF">ACED33_25700</name>
</gene>
<feature type="transmembrane region" description="Helical" evidence="3">
    <location>
        <begin position="122"/>
        <end position="141"/>
    </location>
</feature>
<dbReference type="EC" id="2.7.7.65" evidence="1"/>
<evidence type="ECO:0000313" key="6">
    <source>
        <dbReference type="Proteomes" id="UP001569200"/>
    </source>
</evidence>
<evidence type="ECO:0000256" key="2">
    <source>
        <dbReference type="ARBA" id="ARBA00034247"/>
    </source>
</evidence>
<comment type="catalytic activity">
    <reaction evidence="2">
        <text>2 GTP = 3',3'-c-di-GMP + 2 diphosphate</text>
        <dbReference type="Rhea" id="RHEA:24898"/>
        <dbReference type="ChEBI" id="CHEBI:33019"/>
        <dbReference type="ChEBI" id="CHEBI:37565"/>
        <dbReference type="ChEBI" id="CHEBI:58805"/>
        <dbReference type="EC" id="2.7.7.65"/>
    </reaction>
</comment>
<feature type="transmembrane region" description="Helical" evidence="3">
    <location>
        <begin position="99"/>
        <end position="115"/>
    </location>
</feature>
<dbReference type="InterPro" id="IPR050469">
    <property type="entry name" value="Diguanylate_Cyclase"/>
</dbReference>
<name>A0ABV4M0N9_VIBSP</name>
<proteinExistence type="predicted"/>
<dbReference type="Pfam" id="PF00990">
    <property type="entry name" value="GGDEF"/>
    <property type="match status" value="1"/>
</dbReference>
<evidence type="ECO:0000313" key="5">
    <source>
        <dbReference type="EMBL" id="MEZ8184060.1"/>
    </source>
</evidence>
<protein>
    <recommendedName>
        <fullName evidence="1">diguanylate cyclase</fullName>
        <ecNumber evidence="1">2.7.7.65</ecNumber>
    </recommendedName>
</protein>
<keyword evidence="3" id="KW-0812">Transmembrane</keyword>
<reference evidence="5 6" key="1">
    <citation type="submission" date="2024-06" db="EMBL/GenBank/DDBJ databases">
        <authorList>
            <person name="Steensen K."/>
            <person name="Seneca J."/>
            <person name="Bartlau N."/>
            <person name="Yu A.X."/>
            <person name="Polz M.F."/>
        </authorList>
    </citation>
    <scope>NUCLEOTIDE SEQUENCE [LARGE SCALE GENOMIC DNA]</scope>
    <source>
        <strain evidence="5 6">1F145</strain>
    </source>
</reference>
<dbReference type="PROSITE" id="PS50887">
    <property type="entry name" value="GGDEF"/>
    <property type="match status" value="1"/>
</dbReference>
<comment type="caution">
    <text evidence="5">The sequence shown here is derived from an EMBL/GenBank/DDBJ whole genome shotgun (WGS) entry which is preliminary data.</text>
</comment>
<dbReference type="Pfam" id="PF20966">
    <property type="entry name" value="MASE6"/>
    <property type="match status" value="1"/>
</dbReference>
<dbReference type="NCBIfam" id="TIGR00254">
    <property type="entry name" value="GGDEF"/>
    <property type="match status" value="1"/>
</dbReference>
<feature type="transmembrane region" description="Helical" evidence="3">
    <location>
        <begin position="20"/>
        <end position="40"/>
    </location>
</feature>
<dbReference type="InterPro" id="IPR029787">
    <property type="entry name" value="Nucleotide_cyclase"/>
</dbReference>
<keyword evidence="3" id="KW-0472">Membrane</keyword>
<dbReference type="InterPro" id="IPR043128">
    <property type="entry name" value="Rev_trsase/Diguanyl_cyclase"/>
</dbReference>
<dbReference type="InterPro" id="IPR048435">
    <property type="entry name" value="MASE6"/>
</dbReference>
<evidence type="ECO:0000256" key="1">
    <source>
        <dbReference type="ARBA" id="ARBA00012528"/>
    </source>
</evidence>
<organism evidence="5 6">
    <name type="scientific">Vibrio splendidus</name>
    <dbReference type="NCBI Taxonomy" id="29497"/>
    <lineage>
        <taxon>Bacteria</taxon>
        <taxon>Pseudomonadati</taxon>
        <taxon>Pseudomonadota</taxon>
        <taxon>Gammaproteobacteria</taxon>
        <taxon>Vibrionales</taxon>
        <taxon>Vibrionaceae</taxon>
        <taxon>Vibrio</taxon>
    </lineage>
</organism>
<dbReference type="RefSeq" id="WP_371691503.1">
    <property type="nucleotide sequence ID" value="NZ_JBGONW010000091.1"/>
</dbReference>
<sequence>MDEHMDINELDGSLTLRLKVLKGMSFGIGSLAGLMAIGNFVISQSYIYGTLEGLYALYSWHVYRQIDRGNVYKGHKYIMSLCLTLLVIIGTFLKPTVNGVFFWSLVLPIVYYLLLGYRVGFFATTCLFIIQIVNITYQFYLEQYFDMLSMMINFSFCYFSISAVAHVYEFNRESTENKLSKLATLDPLTGTNNRLALKHRYQALKAQGTSYFLLVLDIDHFKAINDEYGHDGGDCVLQSVVKTIAHVVGGENVFRQGGEEFCILLAGVSQQHALKNAEAIRQAIDKTPVRYLGRAISVTVSIGLVEAHASSYIDEIQRQADANLYDAKSQGRNRVVA</sequence>